<dbReference type="Proteomes" id="UP000198817">
    <property type="component" value="Unassembled WGS sequence"/>
</dbReference>
<dbReference type="InterPro" id="IPR016035">
    <property type="entry name" value="Acyl_Trfase/lysoPLipase"/>
</dbReference>
<dbReference type="Gene3D" id="3.40.366.10">
    <property type="entry name" value="Malonyl-Coenzyme A Acyl Carrier Protein, domain 2"/>
    <property type="match status" value="1"/>
</dbReference>
<feature type="active site" evidence="5">
    <location>
        <position position="86"/>
    </location>
</feature>
<gene>
    <name evidence="7" type="ORF">SAMN05216508_102123</name>
</gene>
<evidence type="ECO:0000256" key="5">
    <source>
        <dbReference type="PIRSR" id="PIRSR000446-1"/>
    </source>
</evidence>
<evidence type="ECO:0000256" key="2">
    <source>
        <dbReference type="ARBA" id="ARBA00023315"/>
    </source>
</evidence>
<dbReference type="SUPFAM" id="SSF52151">
    <property type="entry name" value="FabD/lysophospholipase-like"/>
    <property type="match status" value="1"/>
</dbReference>
<comment type="similarity">
    <text evidence="4">Belongs to the fabD family.</text>
</comment>
<dbReference type="PIRSF" id="PIRSF000446">
    <property type="entry name" value="Mct"/>
    <property type="match status" value="1"/>
</dbReference>
<evidence type="ECO:0000259" key="6">
    <source>
        <dbReference type="SMART" id="SM00827"/>
    </source>
</evidence>
<keyword evidence="1 4" id="KW-0808">Transferase</keyword>
<dbReference type="GO" id="GO:0004314">
    <property type="term" value="F:[acyl-carrier-protein] S-malonyltransferase activity"/>
    <property type="evidence" value="ECO:0007669"/>
    <property type="project" value="UniProtKB-EC"/>
</dbReference>
<evidence type="ECO:0000256" key="3">
    <source>
        <dbReference type="ARBA" id="ARBA00048462"/>
    </source>
</evidence>
<dbReference type="PANTHER" id="PTHR42681">
    <property type="entry name" value="MALONYL-COA-ACYL CARRIER PROTEIN TRANSACYLASE, MITOCHONDRIAL"/>
    <property type="match status" value="1"/>
</dbReference>
<dbReference type="Pfam" id="PF00698">
    <property type="entry name" value="Acyl_transf_1"/>
    <property type="match status" value="1"/>
</dbReference>
<dbReference type="SUPFAM" id="SSF55048">
    <property type="entry name" value="Probable ACP-binding domain of malonyl-CoA ACP transacylase"/>
    <property type="match status" value="1"/>
</dbReference>
<dbReference type="PANTHER" id="PTHR42681:SF1">
    <property type="entry name" value="MALONYL-COA-ACYL CARRIER PROTEIN TRANSACYLASE, MITOCHONDRIAL"/>
    <property type="match status" value="1"/>
</dbReference>
<reference evidence="7 8" key="1">
    <citation type="submission" date="2016-10" db="EMBL/GenBank/DDBJ databases">
        <authorList>
            <person name="de Groot N.N."/>
        </authorList>
    </citation>
    <scope>NUCLEOTIDE SEQUENCE [LARGE SCALE GENOMIC DNA]</scope>
    <source>
        <strain evidence="7 8">KHGC13</strain>
    </source>
</reference>
<name>A0A1I7FGN1_9FIRM</name>
<feature type="domain" description="Malonyl-CoA:ACP transacylase (MAT)" evidence="6">
    <location>
        <begin position="6"/>
        <end position="298"/>
    </location>
</feature>
<evidence type="ECO:0000256" key="1">
    <source>
        <dbReference type="ARBA" id="ARBA00022679"/>
    </source>
</evidence>
<dbReference type="InterPro" id="IPR014043">
    <property type="entry name" value="Acyl_transferase_dom"/>
</dbReference>
<dbReference type="OrthoDB" id="9805460at2"/>
<protein>
    <recommendedName>
        <fullName evidence="4">Malonyl CoA-acyl carrier protein transacylase</fullName>
        <ecNumber evidence="4">2.3.1.39</ecNumber>
    </recommendedName>
</protein>
<evidence type="ECO:0000313" key="8">
    <source>
        <dbReference type="Proteomes" id="UP000198817"/>
    </source>
</evidence>
<dbReference type="NCBIfam" id="TIGR00128">
    <property type="entry name" value="fabD"/>
    <property type="match status" value="1"/>
</dbReference>
<evidence type="ECO:0000313" key="7">
    <source>
        <dbReference type="EMBL" id="SFU35266.1"/>
    </source>
</evidence>
<evidence type="ECO:0000256" key="4">
    <source>
        <dbReference type="PIRNR" id="PIRNR000446"/>
    </source>
</evidence>
<dbReference type="RefSeq" id="WP_090469819.1">
    <property type="nucleotide sequence ID" value="NZ_FOWF01000001.1"/>
</dbReference>
<dbReference type="AlphaFoldDB" id="A0A1I7FGN1"/>
<keyword evidence="8" id="KW-1185">Reference proteome</keyword>
<comment type="catalytic activity">
    <reaction evidence="3 4">
        <text>holo-[ACP] + malonyl-CoA = malonyl-[ACP] + CoA</text>
        <dbReference type="Rhea" id="RHEA:41792"/>
        <dbReference type="Rhea" id="RHEA-COMP:9623"/>
        <dbReference type="Rhea" id="RHEA-COMP:9685"/>
        <dbReference type="ChEBI" id="CHEBI:57287"/>
        <dbReference type="ChEBI" id="CHEBI:57384"/>
        <dbReference type="ChEBI" id="CHEBI:64479"/>
        <dbReference type="ChEBI" id="CHEBI:78449"/>
        <dbReference type="EC" id="2.3.1.39"/>
    </reaction>
</comment>
<dbReference type="InterPro" id="IPR004410">
    <property type="entry name" value="Malonyl_CoA-ACP_transAc_FabD"/>
</dbReference>
<accession>A0A1I7FGN1</accession>
<keyword evidence="2 4" id="KW-0012">Acyltransferase</keyword>
<organism evidence="7 8">
    <name type="scientific">Eubacterium pyruvativorans</name>
    <dbReference type="NCBI Taxonomy" id="155865"/>
    <lineage>
        <taxon>Bacteria</taxon>
        <taxon>Bacillati</taxon>
        <taxon>Bacillota</taxon>
        <taxon>Clostridia</taxon>
        <taxon>Eubacteriales</taxon>
        <taxon>Eubacteriaceae</taxon>
        <taxon>Eubacterium</taxon>
    </lineage>
</organism>
<dbReference type="EMBL" id="FPBT01000002">
    <property type="protein sequence ID" value="SFU35266.1"/>
    <property type="molecule type" value="Genomic_DNA"/>
</dbReference>
<dbReference type="EC" id="2.3.1.39" evidence="4"/>
<dbReference type="FunFam" id="3.30.70.250:FF:000001">
    <property type="entry name" value="Malonyl CoA-acyl carrier protein transacylase"/>
    <property type="match status" value="1"/>
</dbReference>
<proteinExistence type="inferred from homology"/>
<dbReference type="Gene3D" id="3.30.70.250">
    <property type="entry name" value="Malonyl-CoA ACP transacylase, ACP-binding"/>
    <property type="match status" value="1"/>
</dbReference>
<dbReference type="GO" id="GO:0005829">
    <property type="term" value="C:cytosol"/>
    <property type="evidence" value="ECO:0007669"/>
    <property type="project" value="TreeGrafter"/>
</dbReference>
<dbReference type="GO" id="GO:0006633">
    <property type="term" value="P:fatty acid biosynthetic process"/>
    <property type="evidence" value="ECO:0007669"/>
    <property type="project" value="TreeGrafter"/>
</dbReference>
<feature type="active site" evidence="5">
    <location>
        <position position="196"/>
    </location>
</feature>
<dbReference type="InterPro" id="IPR050858">
    <property type="entry name" value="Mal-CoA-ACP_Trans/PKS_FabD"/>
</dbReference>
<dbReference type="SMART" id="SM00827">
    <property type="entry name" value="PKS_AT"/>
    <property type="match status" value="1"/>
</dbReference>
<sequence>MKTGLLFAGQGSQRTGMGADFYEEMPAFRAVFDLLPEDKKQLAWNGPEEALRETENTQPIMTAFGLGVWSCFREQGLQPDCAAGLSLGEYSALGASGAVDEDTAIRLVTRRGREMAKAAKGIRCGMTAVLGADPETVESCCEEASEESAFVQIANYNCPGQIVIAGESGAVDRAAALAKERGARRCMPLPVSGPFHTQYMKPAGDAMAEVLEKTVFQAEDFPVIHNVTGRPAEAGETIPELLVRQVSGSVRFEETIRYMLARGVDTFLEIGPGCALAGFVRKTDRRVKICSVSTVEDFRAALESLGLSGKTPEGRREKEKEE</sequence>
<dbReference type="InterPro" id="IPR001227">
    <property type="entry name" value="Ac_transferase_dom_sf"/>
</dbReference>
<dbReference type="InterPro" id="IPR016036">
    <property type="entry name" value="Malonyl_transacylase_ACP-bd"/>
</dbReference>
<dbReference type="STRING" id="155865.SAMN05216515_10144"/>
<dbReference type="InterPro" id="IPR024925">
    <property type="entry name" value="Malonyl_CoA-ACP_transAc"/>
</dbReference>